<evidence type="ECO:0000313" key="4">
    <source>
        <dbReference type="Proteomes" id="UP000886657"/>
    </source>
</evidence>
<dbReference type="Pfam" id="PF25231">
    <property type="entry name" value="DUF7847"/>
    <property type="match status" value="1"/>
</dbReference>
<dbReference type="Proteomes" id="UP000886657">
    <property type="component" value="Unassembled WGS sequence"/>
</dbReference>
<protein>
    <recommendedName>
        <fullName evidence="2">DUF7847 domain-containing protein</fullName>
    </recommendedName>
</protein>
<dbReference type="EMBL" id="JADKIO010000005">
    <property type="protein sequence ID" value="MBK9795823.1"/>
    <property type="molecule type" value="Genomic_DNA"/>
</dbReference>
<feature type="transmembrane region" description="Helical" evidence="1">
    <location>
        <begin position="211"/>
        <end position="234"/>
    </location>
</feature>
<reference evidence="3" key="1">
    <citation type="submission" date="2020-10" db="EMBL/GenBank/DDBJ databases">
        <title>Connecting structure to function with the recovery of over 1000 high-quality activated sludge metagenome-assembled genomes encoding full-length rRNA genes using long-read sequencing.</title>
        <authorList>
            <person name="Singleton C.M."/>
            <person name="Petriglieri F."/>
            <person name="Kristensen J.M."/>
            <person name="Kirkegaard R.H."/>
            <person name="Michaelsen T.Y."/>
            <person name="Andersen M.H."/>
            <person name="Karst S.M."/>
            <person name="Dueholm M.S."/>
            <person name="Nielsen P.H."/>
            <person name="Albertsen M."/>
        </authorList>
    </citation>
    <scope>NUCLEOTIDE SEQUENCE</scope>
    <source>
        <strain evidence="3">Skiv_18-Q3-R9-52_MAXAC.067</strain>
    </source>
</reference>
<keyword evidence="1" id="KW-0472">Membrane</keyword>
<name>A0A9D7SGJ8_9BACT</name>
<gene>
    <name evidence="3" type="ORF">IPP58_04905</name>
</gene>
<accession>A0A9D7SGJ8</accession>
<keyword evidence="1" id="KW-0812">Transmembrane</keyword>
<dbReference type="InterPro" id="IPR057169">
    <property type="entry name" value="DUF7847"/>
</dbReference>
<feature type="transmembrane region" description="Helical" evidence="1">
    <location>
        <begin position="166"/>
        <end position="188"/>
    </location>
</feature>
<evidence type="ECO:0000256" key="1">
    <source>
        <dbReference type="SAM" id="Phobius"/>
    </source>
</evidence>
<sequence length="245" mass="26669">MRIPAASHLGALPEGLRLLRRHPVLAMGLALLAMGLAQLGPALELAAATGPSLLLQPIFGLAGLLPLEMYFLPRLQAQLDAETLNHPGNPAAGWQVLFDERWLRSFLARIGLSVIIGIGLLMFLVPGILIMTLFGWAPMRMLLRGDGLVPALKWSQSTMARQWPRIIQAVLAMMLVALVYQMGASWALDRVLPGMDPNLGPPPLVRLKHPAFWVFSLATGALNLWLSCALLALFQRLEATVADQV</sequence>
<keyword evidence="1" id="KW-1133">Transmembrane helix</keyword>
<evidence type="ECO:0000313" key="3">
    <source>
        <dbReference type="EMBL" id="MBK9795823.1"/>
    </source>
</evidence>
<evidence type="ECO:0000259" key="2">
    <source>
        <dbReference type="Pfam" id="PF25231"/>
    </source>
</evidence>
<comment type="caution">
    <text evidence="3">The sequence shown here is derived from an EMBL/GenBank/DDBJ whole genome shotgun (WGS) entry which is preliminary data.</text>
</comment>
<proteinExistence type="predicted"/>
<feature type="transmembrane region" description="Helical" evidence="1">
    <location>
        <begin position="106"/>
        <end position="134"/>
    </location>
</feature>
<organism evidence="3 4">
    <name type="scientific">Candidatus Geothrix skivensis</name>
    <dbReference type="NCBI Taxonomy" id="2954439"/>
    <lineage>
        <taxon>Bacteria</taxon>
        <taxon>Pseudomonadati</taxon>
        <taxon>Acidobacteriota</taxon>
        <taxon>Holophagae</taxon>
        <taxon>Holophagales</taxon>
        <taxon>Holophagaceae</taxon>
        <taxon>Geothrix</taxon>
    </lineage>
</organism>
<dbReference type="AlphaFoldDB" id="A0A9D7SGJ8"/>
<feature type="domain" description="DUF7847" evidence="2">
    <location>
        <begin position="112"/>
        <end position="236"/>
    </location>
</feature>